<gene>
    <name evidence="1" type="ORF">MM415B07464_0007</name>
</gene>
<proteinExistence type="predicted"/>
<dbReference type="AlphaFoldDB" id="A0A6M3LND1"/>
<protein>
    <submittedName>
        <fullName evidence="1">Uncharacterized protein</fullName>
    </submittedName>
</protein>
<reference evidence="1" key="1">
    <citation type="submission" date="2020-03" db="EMBL/GenBank/DDBJ databases">
        <title>The deep terrestrial virosphere.</title>
        <authorList>
            <person name="Holmfeldt K."/>
            <person name="Nilsson E."/>
            <person name="Simone D."/>
            <person name="Lopez-Fernandez M."/>
            <person name="Wu X."/>
            <person name="de Brujin I."/>
            <person name="Lundin D."/>
            <person name="Andersson A."/>
            <person name="Bertilsson S."/>
            <person name="Dopson M."/>
        </authorList>
    </citation>
    <scope>NUCLEOTIDE SEQUENCE</scope>
    <source>
        <strain evidence="1">MM415B07464</strain>
    </source>
</reference>
<sequence length="79" mass="8568">MKKLIALTPAAAAIIAAQPSRKMTKFINDAIEHIETTAAQATTIARLTKALQEIDETLSGSLPVTRKVKQIARKALEQK</sequence>
<dbReference type="EMBL" id="MT143431">
    <property type="protein sequence ID" value="QJA96766.1"/>
    <property type="molecule type" value="Genomic_DNA"/>
</dbReference>
<name>A0A6M3LND1_9ZZZZ</name>
<accession>A0A6M3LND1</accession>
<organism evidence="1">
    <name type="scientific">viral metagenome</name>
    <dbReference type="NCBI Taxonomy" id="1070528"/>
    <lineage>
        <taxon>unclassified sequences</taxon>
        <taxon>metagenomes</taxon>
        <taxon>organismal metagenomes</taxon>
    </lineage>
</organism>
<evidence type="ECO:0000313" key="1">
    <source>
        <dbReference type="EMBL" id="QJA96766.1"/>
    </source>
</evidence>